<comment type="caution">
    <text evidence="5">The sequence shown here is derived from an EMBL/GenBank/DDBJ whole genome shotgun (WGS) entry which is preliminary data.</text>
</comment>
<dbReference type="PANTHER" id="PTHR47359">
    <property type="entry name" value="PEPTIDOGLYCAN DL-ENDOPEPTIDASE CWLO"/>
    <property type="match status" value="1"/>
</dbReference>
<evidence type="ECO:0000256" key="2">
    <source>
        <dbReference type="ARBA" id="ARBA00022670"/>
    </source>
</evidence>
<keyword evidence="4" id="KW-0788">Thiol protease</keyword>
<dbReference type="Pfam" id="PF00877">
    <property type="entry name" value="NLPC_P60"/>
    <property type="match status" value="1"/>
</dbReference>
<comment type="similarity">
    <text evidence="1">Belongs to the peptidase C40 family.</text>
</comment>
<organism evidence="5">
    <name type="scientific">Nocardia globerula</name>
    <dbReference type="NCBI Taxonomy" id="1818"/>
    <lineage>
        <taxon>Bacteria</taxon>
        <taxon>Bacillati</taxon>
        <taxon>Actinomycetota</taxon>
        <taxon>Actinomycetes</taxon>
        <taxon>Mycobacteriales</taxon>
        <taxon>Nocardiaceae</taxon>
        <taxon>Nocardia</taxon>
    </lineage>
</organism>
<keyword evidence="2" id="KW-0645">Protease</keyword>
<dbReference type="Gene3D" id="3.90.1720.10">
    <property type="entry name" value="endopeptidase domain like (from Nostoc punctiforme)"/>
    <property type="match status" value="1"/>
</dbReference>
<evidence type="ECO:0000256" key="4">
    <source>
        <dbReference type="ARBA" id="ARBA00022807"/>
    </source>
</evidence>
<accession>A0A652YSC4</accession>
<gene>
    <name evidence="5" type="ORF">FNL38_102134</name>
</gene>
<dbReference type="EMBL" id="VNIQ01000002">
    <property type="protein sequence ID" value="TYQ06005.1"/>
    <property type="molecule type" value="Genomic_DNA"/>
</dbReference>
<dbReference type="GO" id="GO:0008234">
    <property type="term" value="F:cysteine-type peptidase activity"/>
    <property type="evidence" value="ECO:0007669"/>
    <property type="project" value="UniProtKB-KW"/>
</dbReference>
<dbReference type="Gene3D" id="1.10.530.10">
    <property type="match status" value="1"/>
</dbReference>
<name>A0A652YSC4_NOCGL</name>
<dbReference type="SUPFAM" id="SSF53955">
    <property type="entry name" value="Lysozyme-like"/>
    <property type="match status" value="1"/>
</dbReference>
<dbReference type="InterPro" id="IPR000064">
    <property type="entry name" value="NLP_P60_dom"/>
</dbReference>
<keyword evidence="3" id="KW-0378">Hydrolase</keyword>
<evidence type="ECO:0000313" key="5">
    <source>
        <dbReference type="EMBL" id="TYQ06005.1"/>
    </source>
</evidence>
<dbReference type="InterPro" id="IPR038765">
    <property type="entry name" value="Papain-like_cys_pep_sf"/>
</dbReference>
<dbReference type="SUPFAM" id="SSF54001">
    <property type="entry name" value="Cysteine proteinases"/>
    <property type="match status" value="1"/>
</dbReference>
<protein>
    <submittedName>
        <fullName evidence="5">NlpC/P60 family protein</fullName>
    </submittedName>
</protein>
<evidence type="ECO:0000256" key="3">
    <source>
        <dbReference type="ARBA" id="ARBA00022801"/>
    </source>
</evidence>
<evidence type="ECO:0000256" key="1">
    <source>
        <dbReference type="ARBA" id="ARBA00007074"/>
    </source>
</evidence>
<reference evidence="5" key="1">
    <citation type="submission" date="2019-07" db="EMBL/GenBank/DDBJ databases">
        <title>Genomic Encyclopedia of Type Strains, Phase IV (KMG-IV): sequencing the most valuable type-strain genomes for metagenomic binning, comparative biology and taxonomic classification.</title>
        <authorList>
            <person name="Goeker M."/>
        </authorList>
    </citation>
    <scope>NUCLEOTIDE SEQUENCE</scope>
    <source>
        <strain evidence="5">DSM 44596</strain>
    </source>
</reference>
<dbReference type="GO" id="GO:0006508">
    <property type="term" value="P:proteolysis"/>
    <property type="evidence" value="ECO:0007669"/>
    <property type="project" value="UniProtKB-KW"/>
</dbReference>
<dbReference type="AlphaFoldDB" id="A0A652YSC4"/>
<dbReference type="InterPro" id="IPR051794">
    <property type="entry name" value="PG_Endopeptidase_C40"/>
</dbReference>
<proteinExistence type="inferred from homology"/>
<dbReference type="PANTHER" id="PTHR47359:SF3">
    <property type="entry name" value="NLP_P60 DOMAIN-CONTAINING PROTEIN-RELATED"/>
    <property type="match status" value="1"/>
</dbReference>
<sequence length="355" mass="35996">MAVSVLAITVSIGTALGVIGATLGTPAEANAAPAAEISLAALGGPVRAQENPEGLVPSVPSNFPGAALAPVGAVAVFAPWVKKAGAICSEITPAVVASLYSTRSGFQYGPGAEVSDEGGRGPGRFTTAAWTAYGKDGDGDGKMDIFGVADPVMTSGYRLCELVKQAQSWQQSGEVQGDTVELALAAYDVGPEAVRAAHGVPQDQTAAPFVAQVTSLQDSFALMLAPFNYNNLAAAVGGVVQAGLKFLGLPYVWGGGNINGPSMGGFDCSGLTSYAIHAATGITLPRTSETQWGVGVEIPLDQAQPGDLLFGNWQAGGPGHVAIYVGNGQMLHAPTFGDVVKVGPIFAGMKARRVI</sequence>
<dbReference type="PROSITE" id="PS51935">
    <property type="entry name" value="NLPC_P60"/>
    <property type="match status" value="1"/>
</dbReference>
<dbReference type="InterPro" id="IPR023346">
    <property type="entry name" value="Lysozyme-like_dom_sf"/>
</dbReference>